<organism evidence="3">
    <name type="scientific">Taenia asiatica</name>
    <name type="common">Asian tapeworm</name>
    <dbReference type="NCBI Taxonomy" id="60517"/>
    <lineage>
        <taxon>Eukaryota</taxon>
        <taxon>Metazoa</taxon>
        <taxon>Spiralia</taxon>
        <taxon>Lophotrochozoa</taxon>
        <taxon>Platyhelminthes</taxon>
        <taxon>Cestoda</taxon>
        <taxon>Eucestoda</taxon>
        <taxon>Cyclophyllidea</taxon>
        <taxon>Taeniidae</taxon>
        <taxon>Taenia</taxon>
    </lineage>
</organism>
<dbReference type="Pfam" id="PF13246">
    <property type="entry name" value="Cation_ATPase"/>
    <property type="match status" value="1"/>
</dbReference>
<dbReference type="EMBL" id="UYRS01004474">
    <property type="protein sequence ID" value="VDK26770.1"/>
    <property type="molecule type" value="Genomic_DNA"/>
</dbReference>
<dbReference type="GO" id="GO:0140326">
    <property type="term" value="F:ATPase-coupled intramembrane lipid transporter activity"/>
    <property type="evidence" value="ECO:0007669"/>
    <property type="project" value="TreeGrafter"/>
</dbReference>
<reference evidence="3" key="1">
    <citation type="submission" date="2017-02" db="UniProtKB">
        <authorList>
            <consortium name="WormBaseParasite"/>
        </authorList>
    </citation>
    <scope>IDENTIFICATION</scope>
</reference>
<name>A0A0R3VZX9_TAEAS</name>
<dbReference type="InterPro" id="IPR023214">
    <property type="entry name" value="HAD_sf"/>
</dbReference>
<dbReference type="Proteomes" id="UP000282613">
    <property type="component" value="Unassembled WGS sequence"/>
</dbReference>
<dbReference type="SUPFAM" id="SSF81660">
    <property type="entry name" value="Metal cation-transporting ATPase, ATP-binding domain N"/>
    <property type="match status" value="1"/>
</dbReference>
<dbReference type="GO" id="GO:0000166">
    <property type="term" value="F:nucleotide binding"/>
    <property type="evidence" value="ECO:0007669"/>
    <property type="project" value="InterPro"/>
</dbReference>
<protein>
    <submittedName>
        <fullName evidence="3">P-type phospholipid transporter</fullName>
    </submittedName>
</protein>
<dbReference type="SUPFAM" id="SSF56784">
    <property type="entry name" value="HAD-like"/>
    <property type="match status" value="1"/>
</dbReference>
<dbReference type="InterPro" id="IPR036412">
    <property type="entry name" value="HAD-like_sf"/>
</dbReference>
<dbReference type="Gene3D" id="3.40.1110.10">
    <property type="entry name" value="Calcium-transporting ATPase, cytoplasmic domain N"/>
    <property type="match status" value="1"/>
</dbReference>
<evidence type="ECO:0000313" key="2">
    <source>
        <dbReference type="Proteomes" id="UP000282613"/>
    </source>
</evidence>
<dbReference type="STRING" id="60517.A0A0R3VZX9"/>
<proteinExistence type="predicted"/>
<keyword evidence="2" id="KW-1185">Reference proteome</keyword>
<dbReference type="PANTHER" id="PTHR24092">
    <property type="entry name" value="PROBABLE PHOSPHOLIPID-TRANSPORTING ATPASE"/>
    <property type="match status" value="1"/>
</dbReference>
<dbReference type="GO" id="GO:0005783">
    <property type="term" value="C:endoplasmic reticulum"/>
    <property type="evidence" value="ECO:0007669"/>
    <property type="project" value="TreeGrafter"/>
</dbReference>
<dbReference type="Gene3D" id="3.40.50.1000">
    <property type="entry name" value="HAD superfamily/HAD-like"/>
    <property type="match status" value="1"/>
</dbReference>
<gene>
    <name evidence="1" type="ORF">TASK_LOCUS2974</name>
</gene>
<dbReference type="GO" id="GO:0005886">
    <property type="term" value="C:plasma membrane"/>
    <property type="evidence" value="ECO:0007669"/>
    <property type="project" value="TreeGrafter"/>
</dbReference>
<dbReference type="OrthoDB" id="377733at2759"/>
<dbReference type="InterPro" id="IPR023299">
    <property type="entry name" value="ATPase_P-typ_cyto_dom_N"/>
</dbReference>
<dbReference type="GO" id="GO:0045332">
    <property type="term" value="P:phospholipid translocation"/>
    <property type="evidence" value="ECO:0007669"/>
    <property type="project" value="TreeGrafter"/>
</dbReference>
<dbReference type="PANTHER" id="PTHR24092:SF175">
    <property type="entry name" value="PHOSPHOLIPID-TRANSPORTING ATPASE"/>
    <property type="match status" value="1"/>
</dbReference>
<evidence type="ECO:0000313" key="3">
    <source>
        <dbReference type="WBParaSite" id="TASK_0000297301-mRNA-1"/>
    </source>
</evidence>
<evidence type="ECO:0000313" key="1">
    <source>
        <dbReference type="EMBL" id="VDK26770.1"/>
    </source>
</evidence>
<reference evidence="1 2" key="2">
    <citation type="submission" date="2018-11" db="EMBL/GenBank/DDBJ databases">
        <authorList>
            <consortium name="Pathogen Informatics"/>
        </authorList>
    </citation>
    <scope>NUCLEOTIDE SEQUENCE [LARGE SCALE GENOMIC DNA]</scope>
</reference>
<sequence>MVFKSYSLAGDQHVYNVEDGGLFMVRGGSKCVSVSEAGKKDSTALQSVNAADYFSSSEDDETDDLADSSTAWQQGLEAKKRVVKLSKEAEQFWLNVVLCHSIEAKVRTDEETQTEVITYNAASPDEKALVDAAANVGLVYLGVDETVDKGGEEYDIHMVRFNAGVLDEKRSGEVKTRRYRMDAVLEFNSVRKRMSVMVRDEAGRCFVYSKGAEVAMLDARRCGRTPSHVKDDIIRKVTEFALSGLRTLVFSVREVDCSTYESLLQQLRVAQCQLGAERARAVEEASARIESQMMLIGVSGVEDKLQPGVKRCLQSLISAGIQVWVLTGDKEETAVQISQATGHFPPGTTLIRLTNGQSVDDVGRAIYVQLE</sequence>
<accession>A0A0R3VZX9</accession>
<dbReference type="AlphaFoldDB" id="A0A0R3VZX9"/>
<dbReference type="WBParaSite" id="TASK_0000297301-mRNA-1">
    <property type="protein sequence ID" value="TASK_0000297301-mRNA-1"/>
    <property type="gene ID" value="TASK_0000297301"/>
</dbReference>